<dbReference type="InterPro" id="IPR016024">
    <property type="entry name" value="ARM-type_fold"/>
</dbReference>
<dbReference type="EMBL" id="JAHDYR010000022">
    <property type="protein sequence ID" value="KAG9393595.1"/>
    <property type="molecule type" value="Genomic_DNA"/>
</dbReference>
<comment type="caution">
    <text evidence="1">The sequence shown here is derived from an EMBL/GenBank/DDBJ whole genome shotgun (WGS) entry which is preliminary data.</text>
</comment>
<reference evidence="1" key="1">
    <citation type="submission" date="2021-05" db="EMBL/GenBank/DDBJ databases">
        <title>A free-living protist that lacks canonical eukaryotic 1 DNA replication and segregation systems.</title>
        <authorList>
            <person name="Salas-Leiva D.E."/>
            <person name="Tromer E.C."/>
            <person name="Curtis B.A."/>
            <person name="Jerlstrom-Hultqvist J."/>
            <person name="Kolisko M."/>
            <person name="Yi Z."/>
            <person name="Salas-Leiva J.S."/>
            <person name="Gallot-Lavallee L."/>
            <person name="Kops G.J.P.L."/>
            <person name="Archibald J.M."/>
            <person name="Simpson A.G.B."/>
            <person name="Roger A.J."/>
        </authorList>
    </citation>
    <scope>NUCLEOTIDE SEQUENCE</scope>
    <source>
        <strain evidence="1">BICM</strain>
    </source>
</reference>
<dbReference type="AlphaFoldDB" id="A0A8J6E9N6"/>
<gene>
    <name evidence="1" type="ORF">J8273_4894</name>
</gene>
<protein>
    <submittedName>
        <fullName evidence="1">Uncharacterized protein</fullName>
    </submittedName>
</protein>
<keyword evidence="2" id="KW-1185">Reference proteome</keyword>
<sequence length="744" mass="80371">MNEGTDNNNIEQLIGSFSYSENKEQSVESVCGLISRKEVTPRQFVEAFANFMPNDTINALFALIQNKDFWIHPRDLDELTSRCNAGNFANVDAFTRLVQVATRLNNRHLLRIATEAACIVENPTDEMKLDCLELLDFLTNQALVDWRAIHAKFVQTCLIFAQAVPEHLFRIINELSFADIHVLMDRPGLEGLITMIVAAIQPMEPRALDTAVTASDWPRHTNRPAVDALTRVLQIKWSTEVTPLVPGLLAMATHPEVKACILWALTSSLTLGSAASHEIRGVVIGTLVDLALNSTAEVSAAAVVALTQAPRAAILAGSPDNFKVFLSELAQRAANDPTPARRNALIRFGNANVAEGNPENFWGMFAPVLVASARPDSDMRALAELAKALHLMEIRPVSPDALCDVALAWLPETGDGETKADQVIGALNLAQVAIAQGMSEGMAAVTLARVLPRLSLETSVTGELVINTVGFLAVNYTSLLTPAVVNAVVDPILAMDDQVEYLTIAALSLLASSPAEIVGQEKYGAMVAALYDKSVCEVDRLVGLIDTVLRRILETNAQAVAPNAEQITNRASNLLFECAHADVIDNRGDMMVDKLGVAVRDTELTRERGEVMLASTLCSIARAFPQFASAAIDRNVETLVAIISALDSADPDRRAMLDSLLSIALTPAIEQLCMTEPDVAVAVFELAAMSGTAHPETAEAAMNVGKAMWGVFNSDERLLGNAAFNLTPEHKTWYAQAGIVINER</sequence>
<evidence type="ECO:0000313" key="1">
    <source>
        <dbReference type="EMBL" id="KAG9393595.1"/>
    </source>
</evidence>
<proteinExistence type="predicted"/>
<dbReference type="SUPFAM" id="SSF48371">
    <property type="entry name" value="ARM repeat"/>
    <property type="match status" value="2"/>
</dbReference>
<name>A0A8J6E9N6_9EUKA</name>
<evidence type="ECO:0000313" key="2">
    <source>
        <dbReference type="Proteomes" id="UP000717585"/>
    </source>
</evidence>
<organism evidence="1 2">
    <name type="scientific">Carpediemonas membranifera</name>
    <dbReference type="NCBI Taxonomy" id="201153"/>
    <lineage>
        <taxon>Eukaryota</taxon>
        <taxon>Metamonada</taxon>
        <taxon>Carpediemonas-like organisms</taxon>
        <taxon>Carpediemonas</taxon>
    </lineage>
</organism>
<dbReference type="Proteomes" id="UP000717585">
    <property type="component" value="Unassembled WGS sequence"/>
</dbReference>
<accession>A0A8J6E9N6</accession>